<reference evidence="18" key="1">
    <citation type="journal article" name="BMC Genomics">
        <title>Long-read sequencing and de novo genome assembly of marine medaka (Oryzias melastigma).</title>
        <authorList>
            <person name="Liang P."/>
            <person name="Saqib H.S.A."/>
            <person name="Ni X."/>
            <person name="Shen Y."/>
        </authorList>
    </citation>
    <scope>NUCLEOTIDE SEQUENCE</scope>
    <source>
        <strain evidence="18">Bigg-433</strain>
    </source>
</reference>
<sequence length="1571" mass="174782">MESSKQNEERDTPPQNWKSCKLMIDPALTKGLYKVYRFDGQFFNIPVEDIGLFPISTLKDPRVCRLWSKNTKSDLSIAKFKIDEWYIGPVPPREITFSRLNDNVNATFLRQICEKYGSIEEVEICYHPNTKKHLGLAKVEFDTVKAAKEAVKHLHQTSVMGNIIRVEIDPKGENRSRYLQLLLSGLYTPRTLPVGSSEQALRSLVDSLLDSTSAQHQGAFSSPASIQTPLSLDTAYFSICQDTPCSFGYTPQSQGTPRTPCLSATPLSQDSCYSSLQATPVLQGEPSTYSVCKSLRQELCLRKPERNRKRSRQVSHFNSKLWQRCLPDSLLLEKRKNVQQPGVWSQTAKLSTHEESSSSIASPLQGSAGLIDSKDSPQTANSFSILTINVSDEQQTHQPQLESLDSRIESLLTNSEIPSGFHKNTLEPYENSRDSPASDDLFALSPCGSFLNSPHHSYIVDVSPTSLSESDQEQSLPEETSQCPSKTTPCERRVYINGGKAEETSQVILLHLTCTAYDCMHLTANQNTKQPNKGQSGATTNTASVAASLCSSSLSGITPNIPPAPPSLGPPETPFFIPLLPPPSSLPPIPPRLPDGTIPIPPPDWIPHQDVSRLPPLSIPPPPAFFLPPPPLMLPPPIPPPVHKGPLHAQPVASSGQGSAPFSLIQPPWLAPPFPRINPFVPPPGYPPAHEHSHKVTAEKVLEVLADELRSIIRKDIVRRMIEGVAFKAFEDWWEGQEEKLKIQVSPLKKGTCLKENDPLNRITEKGKKPPLPSFRVHCVIVLLFVIDSSVKQKDQVGSTSPKAKRRHARPLGLDSSDEDADGEEDKREERAEDDAQMSNPVEAVIPVSDNLQYLENTLKDSNVDGDSAGDQHSEETETEEETDNTDATFQSADREHCLDKETFPESSSSEESECCSDCSRSFSSQSFEDFPSDLSTTSEGNKEDECEECIVISSDEDSDETEPPATPSTPLTPGSQMDLDLQNWLNMCEQTEENHASCQLDFCTLDAMTSLQSSETQNVYHMSPVGLAEEPGPDVDMRSPDWMEEFDPVRPLTPTGCLVEADLDILVKNRAATLIVEEVELPPTPGRGVLADMEIAESDDINEVLSANCELGAAQVDSPSDSCDSDDEMPKTNGEEEGSVRVGAPATPGRGVAEDITTDAALHNPSDVLLLSCNPYITPPKTPGRDIVLPQRAHERKTQASPPLHPNPLRISPIAMSSPCSLAEPLSDTDDWTRPKPLQGLENMPSVLNQEASSGKQTLWKKTKRKKQEQQKRLGWTHRWRSLYEEWKIFHSFWKRGLDEEDARFLQASYEKLKEENNGAEWLGKWISHPNILFTERSKEHQCWLPVHRSGSARSEGFYKISRKEKMKNLSNSKLSTYLPSATAQGASVPPQHPSSLRSGSDFRSEQRRLLSSFSCDSDLIRFNQLKYRKKRIRFGRSHIHDWGLFAMEPIAADEMVIEYVGETIRQVIADRREQRYEEEGIGGSYLFRIDQDTIIDATKCGNLARFINHSCNPNCYAKVISVESQKKIVIYSRQPISINEEITYNYKFPIEDTKIPCLCGAENCRGSLN</sequence>
<dbReference type="GO" id="GO:0042800">
    <property type="term" value="F:histone H3K4 methyltransferase activity"/>
    <property type="evidence" value="ECO:0007669"/>
    <property type="project" value="InterPro"/>
</dbReference>
<feature type="domain" description="Post-SET" evidence="17">
    <location>
        <begin position="1555"/>
        <end position="1571"/>
    </location>
</feature>
<keyword evidence="10" id="KW-0010">Activator</keyword>
<keyword evidence="5 18" id="KW-0808">Transferase</keyword>
<dbReference type="CDD" id="cd19169">
    <property type="entry name" value="SET_SETD1"/>
    <property type="match status" value="1"/>
</dbReference>
<feature type="region of interest" description="Disordered" evidence="14">
    <location>
        <begin position="342"/>
        <end position="376"/>
    </location>
</feature>
<keyword evidence="9" id="KW-0805">Transcription regulation</keyword>
<keyword evidence="7" id="KW-0156">Chromatin regulator</keyword>
<feature type="compositionally biased region" description="Acidic residues" evidence="14">
    <location>
        <begin position="943"/>
        <end position="963"/>
    </location>
</feature>
<evidence type="ECO:0000256" key="7">
    <source>
        <dbReference type="ARBA" id="ARBA00022853"/>
    </source>
</evidence>
<dbReference type="InterPro" id="IPR037841">
    <property type="entry name" value="SET_SETD1A/B"/>
</dbReference>
<comment type="subcellular location">
    <subcellularLocation>
        <location evidence="2">Chromosome</location>
    </subcellularLocation>
    <subcellularLocation>
        <location evidence="1">Nucleus</location>
    </subcellularLocation>
</comment>
<feature type="domain" description="SET" evidence="16">
    <location>
        <begin position="1432"/>
        <end position="1549"/>
    </location>
</feature>
<feature type="compositionally biased region" description="Basic and acidic residues" evidence="14">
    <location>
        <begin position="893"/>
        <end position="904"/>
    </location>
</feature>
<dbReference type="Pfam" id="PF11764">
    <property type="entry name" value="N-SET"/>
    <property type="match status" value="1"/>
</dbReference>
<dbReference type="PROSITE" id="PS50280">
    <property type="entry name" value="SET"/>
    <property type="match status" value="1"/>
</dbReference>
<feature type="region of interest" description="Disordered" evidence="14">
    <location>
        <begin position="1383"/>
        <end position="1402"/>
    </location>
</feature>
<dbReference type="SUPFAM" id="SSF54928">
    <property type="entry name" value="RNA-binding domain, RBD"/>
    <property type="match status" value="1"/>
</dbReference>
<dbReference type="InterPro" id="IPR003616">
    <property type="entry name" value="Post-SET_dom"/>
</dbReference>
<dbReference type="SMART" id="SM00508">
    <property type="entry name" value="PostSET"/>
    <property type="match status" value="1"/>
</dbReference>
<dbReference type="InterPro" id="IPR024657">
    <property type="entry name" value="COMPASS_Set1_N-SET"/>
</dbReference>
<evidence type="ECO:0000256" key="12">
    <source>
        <dbReference type="ARBA" id="ARBA00023242"/>
    </source>
</evidence>
<evidence type="ECO:0000259" key="15">
    <source>
        <dbReference type="PROSITE" id="PS50102"/>
    </source>
</evidence>
<name>A0A834CDJ9_ORYME</name>
<dbReference type="InterPro" id="IPR012677">
    <property type="entry name" value="Nucleotide-bd_a/b_plait_sf"/>
</dbReference>
<evidence type="ECO:0000256" key="6">
    <source>
        <dbReference type="ARBA" id="ARBA00022691"/>
    </source>
</evidence>
<proteinExistence type="predicted"/>
<feature type="region of interest" description="Disordered" evidence="14">
    <location>
        <begin position="464"/>
        <end position="487"/>
    </location>
</feature>
<keyword evidence="8 13" id="KW-0694">RNA-binding</keyword>
<dbReference type="SMART" id="SM01291">
    <property type="entry name" value="N-SET"/>
    <property type="match status" value="1"/>
</dbReference>
<evidence type="ECO:0000256" key="10">
    <source>
        <dbReference type="ARBA" id="ARBA00023159"/>
    </source>
</evidence>
<dbReference type="FunFam" id="3.30.70.330:FF:000178">
    <property type="entry name" value="Histone-lysine N-methyltransferase"/>
    <property type="match status" value="1"/>
</dbReference>
<feature type="region of interest" description="Disordered" evidence="14">
    <location>
        <begin position="1252"/>
        <end position="1273"/>
    </location>
</feature>
<dbReference type="Pfam" id="PF00856">
    <property type="entry name" value="SET"/>
    <property type="match status" value="1"/>
</dbReference>
<evidence type="ECO:0000256" key="3">
    <source>
        <dbReference type="ARBA" id="ARBA00022454"/>
    </source>
</evidence>
<keyword evidence="4 18" id="KW-0489">Methyltransferase</keyword>
<keyword evidence="12" id="KW-0539">Nucleus</keyword>
<gene>
    <name evidence="18" type="ORF">FQA47_008672</name>
</gene>
<comment type="caution">
    <text evidence="18">The sequence shown here is derived from an EMBL/GenBank/DDBJ whole genome shotgun (WGS) entry which is preliminary data.</text>
</comment>
<dbReference type="Gene3D" id="2.170.270.10">
    <property type="entry name" value="SET domain"/>
    <property type="match status" value="1"/>
</dbReference>
<feature type="region of interest" description="Disordered" evidence="14">
    <location>
        <begin position="1113"/>
        <end position="1151"/>
    </location>
</feature>
<dbReference type="GO" id="GO:0032259">
    <property type="term" value="P:methylation"/>
    <property type="evidence" value="ECO:0007669"/>
    <property type="project" value="UniProtKB-KW"/>
</dbReference>
<dbReference type="InterPro" id="IPR044570">
    <property type="entry name" value="Set1-like"/>
</dbReference>
<dbReference type="Pfam" id="PF00076">
    <property type="entry name" value="RRM_1"/>
    <property type="match status" value="1"/>
</dbReference>
<feature type="domain" description="RRM" evidence="15">
    <location>
        <begin position="93"/>
        <end position="171"/>
    </location>
</feature>
<evidence type="ECO:0000259" key="17">
    <source>
        <dbReference type="PROSITE" id="PS50868"/>
    </source>
</evidence>
<dbReference type="InterPro" id="IPR000504">
    <property type="entry name" value="RRM_dom"/>
</dbReference>
<evidence type="ECO:0000256" key="4">
    <source>
        <dbReference type="ARBA" id="ARBA00022603"/>
    </source>
</evidence>
<evidence type="ECO:0000259" key="16">
    <source>
        <dbReference type="PROSITE" id="PS50280"/>
    </source>
</evidence>
<dbReference type="PANTHER" id="PTHR45814">
    <property type="entry name" value="HISTONE-LYSINE N-METHYLTRANSFERASE SETD1"/>
    <property type="match status" value="1"/>
</dbReference>
<keyword evidence="6" id="KW-0949">S-adenosyl-L-methionine</keyword>
<dbReference type="PANTHER" id="PTHR45814:SF1">
    <property type="entry name" value="HISTONE-LYSINE N-METHYLTRANSFERASE SETD1B"/>
    <property type="match status" value="1"/>
</dbReference>
<evidence type="ECO:0000256" key="2">
    <source>
        <dbReference type="ARBA" id="ARBA00004286"/>
    </source>
</evidence>
<evidence type="ECO:0000256" key="13">
    <source>
        <dbReference type="PROSITE-ProRule" id="PRU00176"/>
    </source>
</evidence>
<accession>A0A834CDJ9</accession>
<evidence type="ECO:0000313" key="18">
    <source>
        <dbReference type="EMBL" id="KAF6729928.1"/>
    </source>
</evidence>
<feature type="region of interest" description="Disordered" evidence="14">
    <location>
        <begin position="860"/>
        <end position="978"/>
    </location>
</feature>
<keyword evidence="3" id="KW-0158">Chromosome</keyword>
<evidence type="ECO:0000313" key="19">
    <source>
        <dbReference type="Proteomes" id="UP000646548"/>
    </source>
</evidence>
<protein>
    <submittedName>
        <fullName evidence="18">Histone-lysine N-methyltransferase SETD1B-A</fullName>
    </submittedName>
</protein>
<dbReference type="EMBL" id="WKFB01000248">
    <property type="protein sequence ID" value="KAF6729928.1"/>
    <property type="molecule type" value="Genomic_DNA"/>
</dbReference>
<dbReference type="SUPFAM" id="SSF82199">
    <property type="entry name" value="SET domain"/>
    <property type="match status" value="1"/>
</dbReference>
<feature type="compositionally biased region" description="Low complexity" evidence="14">
    <location>
        <begin position="919"/>
        <end position="930"/>
    </location>
</feature>
<dbReference type="SMART" id="SM00360">
    <property type="entry name" value="RRM"/>
    <property type="match status" value="1"/>
</dbReference>
<organism evidence="18 19">
    <name type="scientific">Oryzias melastigma</name>
    <name type="common">Marine medaka</name>
    <dbReference type="NCBI Taxonomy" id="30732"/>
    <lineage>
        <taxon>Eukaryota</taxon>
        <taxon>Metazoa</taxon>
        <taxon>Chordata</taxon>
        <taxon>Craniata</taxon>
        <taxon>Vertebrata</taxon>
        <taxon>Euteleostomi</taxon>
        <taxon>Actinopterygii</taxon>
        <taxon>Neopterygii</taxon>
        <taxon>Teleostei</taxon>
        <taxon>Neoteleostei</taxon>
        <taxon>Acanthomorphata</taxon>
        <taxon>Ovalentaria</taxon>
        <taxon>Atherinomorphae</taxon>
        <taxon>Beloniformes</taxon>
        <taxon>Adrianichthyidae</taxon>
        <taxon>Oryziinae</taxon>
        <taxon>Oryzias</taxon>
    </lineage>
</organism>
<dbReference type="FunFam" id="2.170.270.10:FF:000010">
    <property type="entry name" value="Histone-lysine N-methyltransferase"/>
    <property type="match status" value="1"/>
</dbReference>
<dbReference type="Proteomes" id="UP000646548">
    <property type="component" value="Unassembled WGS sequence"/>
</dbReference>
<evidence type="ECO:0000256" key="5">
    <source>
        <dbReference type="ARBA" id="ARBA00022679"/>
    </source>
</evidence>
<dbReference type="InterPro" id="IPR001214">
    <property type="entry name" value="SET_dom"/>
</dbReference>
<evidence type="ECO:0000256" key="1">
    <source>
        <dbReference type="ARBA" id="ARBA00004123"/>
    </source>
</evidence>
<evidence type="ECO:0000256" key="11">
    <source>
        <dbReference type="ARBA" id="ARBA00023163"/>
    </source>
</evidence>
<evidence type="ECO:0000256" key="9">
    <source>
        <dbReference type="ARBA" id="ARBA00023015"/>
    </source>
</evidence>
<dbReference type="PROSITE" id="PS50868">
    <property type="entry name" value="POST_SET"/>
    <property type="match status" value="1"/>
</dbReference>
<feature type="region of interest" description="Disordered" evidence="14">
    <location>
        <begin position="795"/>
        <end position="847"/>
    </location>
</feature>
<dbReference type="GO" id="GO:0003723">
    <property type="term" value="F:RNA binding"/>
    <property type="evidence" value="ECO:0007669"/>
    <property type="project" value="UniProtKB-UniRule"/>
</dbReference>
<dbReference type="SMART" id="SM00317">
    <property type="entry name" value="SET"/>
    <property type="match status" value="1"/>
</dbReference>
<dbReference type="InterPro" id="IPR035979">
    <property type="entry name" value="RBD_domain_sf"/>
</dbReference>
<dbReference type="InterPro" id="IPR046341">
    <property type="entry name" value="SET_dom_sf"/>
</dbReference>
<dbReference type="GO" id="GO:0048188">
    <property type="term" value="C:Set1C/COMPASS complex"/>
    <property type="evidence" value="ECO:0007669"/>
    <property type="project" value="InterPro"/>
</dbReference>
<dbReference type="Gene3D" id="3.30.70.330">
    <property type="match status" value="1"/>
</dbReference>
<dbReference type="PROSITE" id="PS50102">
    <property type="entry name" value="RRM"/>
    <property type="match status" value="1"/>
</dbReference>
<dbReference type="GO" id="GO:0005694">
    <property type="term" value="C:chromosome"/>
    <property type="evidence" value="ECO:0007669"/>
    <property type="project" value="UniProtKB-SubCell"/>
</dbReference>
<evidence type="ECO:0000256" key="8">
    <source>
        <dbReference type="ARBA" id="ARBA00022884"/>
    </source>
</evidence>
<evidence type="ECO:0000256" key="14">
    <source>
        <dbReference type="SAM" id="MobiDB-lite"/>
    </source>
</evidence>
<keyword evidence="11" id="KW-0804">Transcription</keyword>